<sequence>MWMYMHMATRNKSELLLLDVPEALGLFFPDILHFCSSGNDDEKCKCNVFKADGKTSGLNKGTYRHRSLLPMTVFHGMTSGKLPHHVYKSSIIK</sequence>
<name>A0A151NT43_ALLMI</name>
<dbReference type="AlphaFoldDB" id="A0A151NT43"/>
<organism evidence="1 2">
    <name type="scientific">Alligator mississippiensis</name>
    <name type="common">American alligator</name>
    <dbReference type="NCBI Taxonomy" id="8496"/>
    <lineage>
        <taxon>Eukaryota</taxon>
        <taxon>Metazoa</taxon>
        <taxon>Chordata</taxon>
        <taxon>Craniata</taxon>
        <taxon>Vertebrata</taxon>
        <taxon>Euteleostomi</taxon>
        <taxon>Archelosauria</taxon>
        <taxon>Archosauria</taxon>
        <taxon>Crocodylia</taxon>
        <taxon>Alligatoridae</taxon>
        <taxon>Alligatorinae</taxon>
        <taxon>Alligator</taxon>
    </lineage>
</organism>
<keyword evidence="2" id="KW-1185">Reference proteome</keyword>
<reference evidence="1 2" key="1">
    <citation type="journal article" date="2012" name="Genome Biol.">
        <title>Sequencing three crocodilian genomes to illuminate the evolution of archosaurs and amniotes.</title>
        <authorList>
            <person name="St John J.A."/>
            <person name="Braun E.L."/>
            <person name="Isberg S.R."/>
            <person name="Miles L.G."/>
            <person name="Chong A.Y."/>
            <person name="Gongora J."/>
            <person name="Dalzell P."/>
            <person name="Moran C."/>
            <person name="Bed'hom B."/>
            <person name="Abzhanov A."/>
            <person name="Burgess S.C."/>
            <person name="Cooksey A.M."/>
            <person name="Castoe T.A."/>
            <person name="Crawford N.G."/>
            <person name="Densmore L.D."/>
            <person name="Drew J.C."/>
            <person name="Edwards S.V."/>
            <person name="Faircloth B.C."/>
            <person name="Fujita M.K."/>
            <person name="Greenwold M.J."/>
            <person name="Hoffmann F.G."/>
            <person name="Howard J.M."/>
            <person name="Iguchi T."/>
            <person name="Janes D.E."/>
            <person name="Khan S.Y."/>
            <person name="Kohno S."/>
            <person name="de Koning A.J."/>
            <person name="Lance S.L."/>
            <person name="McCarthy F.M."/>
            <person name="McCormack J.E."/>
            <person name="Merchant M.E."/>
            <person name="Peterson D.G."/>
            <person name="Pollock D.D."/>
            <person name="Pourmand N."/>
            <person name="Raney B.J."/>
            <person name="Roessler K.A."/>
            <person name="Sanford J.R."/>
            <person name="Sawyer R.H."/>
            <person name="Schmidt C.J."/>
            <person name="Triplett E.W."/>
            <person name="Tuberville T.D."/>
            <person name="Venegas-Anaya M."/>
            <person name="Howard J.T."/>
            <person name="Jarvis E.D."/>
            <person name="Guillette L.J.Jr."/>
            <person name="Glenn T.C."/>
            <person name="Green R.E."/>
            <person name="Ray D.A."/>
        </authorList>
    </citation>
    <scope>NUCLEOTIDE SEQUENCE [LARGE SCALE GENOMIC DNA]</scope>
    <source>
        <strain evidence="1">KSC_2009_1</strain>
    </source>
</reference>
<protein>
    <submittedName>
        <fullName evidence="1">Uncharacterized protein</fullName>
    </submittedName>
</protein>
<gene>
    <name evidence="1" type="ORF">Y1Q_0006571</name>
</gene>
<evidence type="ECO:0000313" key="2">
    <source>
        <dbReference type="Proteomes" id="UP000050525"/>
    </source>
</evidence>
<dbReference type="Proteomes" id="UP000050525">
    <property type="component" value="Unassembled WGS sequence"/>
</dbReference>
<accession>A0A151NT43</accession>
<comment type="caution">
    <text evidence="1">The sequence shown here is derived from an EMBL/GenBank/DDBJ whole genome shotgun (WGS) entry which is preliminary data.</text>
</comment>
<dbReference type="EMBL" id="AKHW03002098">
    <property type="protein sequence ID" value="KYO40037.1"/>
    <property type="molecule type" value="Genomic_DNA"/>
</dbReference>
<evidence type="ECO:0000313" key="1">
    <source>
        <dbReference type="EMBL" id="KYO40037.1"/>
    </source>
</evidence>
<proteinExistence type="predicted"/>